<evidence type="ECO:0000259" key="3">
    <source>
        <dbReference type="Pfam" id="PF12697"/>
    </source>
</evidence>
<name>A0A842IKL1_9FLAO</name>
<keyword evidence="2" id="KW-0732">Signal</keyword>
<dbReference type="EMBL" id="JACLCP010000001">
    <property type="protein sequence ID" value="MBC2843822.1"/>
    <property type="molecule type" value="Genomic_DNA"/>
</dbReference>
<feature type="signal peptide" evidence="2">
    <location>
        <begin position="1"/>
        <end position="21"/>
    </location>
</feature>
<gene>
    <name evidence="4" type="ORF">H7F21_01865</name>
</gene>
<evidence type="ECO:0000313" key="4">
    <source>
        <dbReference type="EMBL" id="MBC2843822.1"/>
    </source>
</evidence>
<dbReference type="RefSeq" id="WP_185787535.1">
    <property type="nucleotide sequence ID" value="NZ_JACLCP010000001.1"/>
</dbReference>
<dbReference type="Proteomes" id="UP000533900">
    <property type="component" value="Unassembled WGS sequence"/>
</dbReference>
<accession>A0A842IKL1</accession>
<evidence type="ECO:0000256" key="1">
    <source>
        <dbReference type="ARBA" id="ARBA00022801"/>
    </source>
</evidence>
<dbReference type="SUPFAM" id="SSF53474">
    <property type="entry name" value="alpha/beta-Hydrolases"/>
    <property type="match status" value="1"/>
</dbReference>
<dbReference type="AlphaFoldDB" id="A0A842IKL1"/>
<dbReference type="PANTHER" id="PTHR46118">
    <property type="entry name" value="PROTEIN ABHD11"/>
    <property type="match status" value="1"/>
</dbReference>
<feature type="domain" description="AB hydrolase-1" evidence="3">
    <location>
        <begin position="35"/>
        <end position="271"/>
    </location>
</feature>
<protein>
    <submittedName>
        <fullName evidence="4">Alpha/beta hydrolase</fullName>
    </submittedName>
</protein>
<reference evidence="4" key="1">
    <citation type="submission" date="2020-08" db="EMBL/GenBank/DDBJ databases">
        <title>Winogradskyella ouciana sp. nov., isolated from the hadal seawater of the Mariana Trench.</title>
        <authorList>
            <person name="He X."/>
        </authorList>
    </citation>
    <scope>NUCLEOTIDE SEQUENCE [LARGE SCALE GENOMIC DNA]</scope>
    <source>
        <strain evidence="4">KCTC 52348</strain>
    </source>
</reference>
<dbReference type="Pfam" id="PF12697">
    <property type="entry name" value="Abhydrolase_6"/>
    <property type="match status" value="1"/>
</dbReference>
<proteinExistence type="predicted"/>
<dbReference type="PANTHER" id="PTHR46118:SF4">
    <property type="entry name" value="PROTEIN ABHD11"/>
    <property type="match status" value="1"/>
</dbReference>
<dbReference type="InterPro" id="IPR000073">
    <property type="entry name" value="AB_hydrolase_1"/>
</dbReference>
<dbReference type="InterPro" id="IPR029058">
    <property type="entry name" value="AB_hydrolase_fold"/>
</dbReference>
<dbReference type="GO" id="GO:0016787">
    <property type="term" value="F:hydrolase activity"/>
    <property type="evidence" value="ECO:0007669"/>
    <property type="project" value="UniProtKB-KW"/>
</dbReference>
<organism evidence="4 5">
    <name type="scientific">Winogradskyella flava</name>
    <dbReference type="NCBI Taxonomy" id="1884876"/>
    <lineage>
        <taxon>Bacteria</taxon>
        <taxon>Pseudomonadati</taxon>
        <taxon>Bacteroidota</taxon>
        <taxon>Flavobacteriia</taxon>
        <taxon>Flavobacteriales</taxon>
        <taxon>Flavobacteriaceae</taxon>
        <taxon>Winogradskyella</taxon>
    </lineage>
</organism>
<sequence length="278" mass="31461">MKTLKCLIFTFLISVTLSAQSTAFTVDIKGEGAPIFLFPGFTCPGEVWDDVVNELSKTNECHVFTFAGFGDVPAIEKPWLPKIKDEIVAYISENKLENITLIGHSLGGTLSLWLASENKESFKQIIAVDALPSSGALMIPNYDSNMIAYDTPYNKQMISMNDEDFELMASQMASGMVLNEEKRALIKDWIIKTDRETYVYGFTDLLKLDLREDIAKIKIPVLLLAATKPYGEETVKMTYKDQYKKLENYQIKYAKDSAHFIMYDQPEWLLETIISGLN</sequence>
<evidence type="ECO:0000313" key="5">
    <source>
        <dbReference type="Proteomes" id="UP000533900"/>
    </source>
</evidence>
<dbReference type="Gene3D" id="3.40.50.1820">
    <property type="entry name" value="alpha/beta hydrolase"/>
    <property type="match status" value="1"/>
</dbReference>
<comment type="caution">
    <text evidence="4">The sequence shown here is derived from an EMBL/GenBank/DDBJ whole genome shotgun (WGS) entry which is preliminary data.</text>
</comment>
<keyword evidence="5" id="KW-1185">Reference proteome</keyword>
<evidence type="ECO:0000256" key="2">
    <source>
        <dbReference type="SAM" id="SignalP"/>
    </source>
</evidence>
<feature type="chain" id="PRO_5033035190" evidence="2">
    <location>
        <begin position="22"/>
        <end position="278"/>
    </location>
</feature>
<keyword evidence="1 4" id="KW-0378">Hydrolase</keyword>